<dbReference type="Pfam" id="PF00528">
    <property type="entry name" value="BPD_transp_1"/>
    <property type="match status" value="1"/>
</dbReference>
<evidence type="ECO:0000259" key="8">
    <source>
        <dbReference type="PROSITE" id="PS50928"/>
    </source>
</evidence>
<feature type="transmembrane region" description="Helical" evidence="7">
    <location>
        <begin position="74"/>
        <end position="96"/>
    </location>
</feature>
<evidence type="ECO:0000256" key="2">
    <source>
        <dbReference type="ARBA" id="ARBA00022448"/>
    </source>
</evidence>
<dbReference type="PANTHER" id="PTHR30193">
    <property type="entry name" value="ABC TRANSPORTER PERMEASE PROTEIN"/>
    <property type="match status" value="1"/>
</dbReference>
<dbReference type="GO" id="GO:0005886">
    <property type="term" value="C:plasma membrane"/>
    <property type="evidence" value="ECO:0007669"/>
    <property type="project" value="UniProtKB-SubCell"/>
</dbReference>
<sequence length="295" mass="33580">MLNIKIRQKAIAPYIFLLPFVLFFALFRLWPIVWSFIISFFQYTGSSTSQFIGLRNYIDILKNRTFWQATGNTLYFVIVYNCIMIAAAVALAVILNSPLVKGRKLFRSIYFIPIAMSLPVVAIVFDMIFARNIGFISAIFGLFGQKYDLRWFSTIGLAMWGIIIMRLWRGIGYYCVYFLAGLTGISPEIYESAKIDGAGKMKTFFYITLPLLRPMLMFVVIMSTILSFQIFDEPWIIAQGGPANSTLTMQIYLYQTSFLEGNLGKGSAVSYLMTILMMGASILYVNRLGEKETDL</sequence>
<feature type="transmembrane region" description="Helical" evidence="7">
    <location>
        <begin position="149"/>
        <end position="165"/>
    </location>
</feature>
<dbReference type="RefSeq" id="WP_215628340.1">
    <property type="nucleotide sequence ID" value="NZ_CP067089.2"/>
</dbReference>
<organism evidence="9 10">
    <name type="scientific">Breznakiella homolactica</name>
    <dbReference type="NCBI Taxonomy" id="2798577"/>
    <lineage>
        <taxon>Bacteria</taxon>
        <taxon>Pseudomonadati</taxon>
        <taxon>Spirochaetota</taxon>
        <taxon>Spirochaetia</taxon>
        <taxon>Spirochaetales</taxon>
        <taxon>Breznakiellaceae</taxon>
        <taxon>Breznakiella</taxon>
    </lineage>
</organism>
<dbReference type="Gene3D" id="1.10.3720.10">
    <property type="entry name" value="MetI-like"/>
    <property type="match status" value="1"/>
</dbReference>
<dbReference type="SUPFAM" id="SSF161098">
    <property type="entry name" value="MetI-like"/>
    <property type="match status" value="1"/>
</dbReference>
<feature type="transmembrane region" description="Helical" evidence="7">
    <location>
        <begin position="268"/>
        <end position="285"/>
    </location>
</feature>
<keyword evidence="2 7" id="KW-0813">Transport</keyword>
<dbReference type="AlphaFoldDB" id="A0A7T8BC38"/>
<keyword evidence="10" id="KW-1185">Reference proteome</keyword>
<proteinExistence type="inferred from homology"/>
<keyword evidence="5 7" id="KW-1133">Transmembrane helix</keyword>
<gene>
    <name evidence="9" type="ORF">JFL75_08975</name>
</gene>
<evidence type="ECO:0000256" key="7">
    <source>
        <dbReference type="RuleBase" id="RU363032"/>
    </source>
</evidence>
<feature type="transmembrane region" description="Helical" evidence="7">
    <location>
        <begin position="211"/>
        <end position="231"/>
    </location>
</feature>
<evidence type="ECO:0000256" key="1">
    <source>
        <dbReference type="ARBA" id="ARBA00004651"/>
    </source>
</evidence>
<feature type="transmembrane region" description="Helical" evidence="7">
    <location>
        <begin position="108"/>
        <end position="129"/>
    </location>
</feature>
<comment type="similarity">
    <text evidence="7">Belongs to the binding-protein-dependent transport system permease family.</text>
</comment>
<dbReference type="Proteomes" id="UP000595917">
    <property type="component" value="Chromosome"/>
</dbReference>
<dbReference type="InterPro" id="IPR035906">
    <property type="entry name" value="MetI-like_sf"/>
</dbReference>
<reference evidence="9" key="1">
    <citation type="submission" date="2021-01" db="EMBL/GenBank/DDBJ databases">
        <title>Description of Breznakiella homolactica.</title>
        <authorList>
            <person name="Song Y."/>
            <person name="Brune A."/>
        </authorList>
    </citation>
    <scope>NUCLEOTIDE SEQUENCE</scope>
    <source>
        <strain evidence="9">RmG30</strain>
    </source>
</reference>
<name>A0A7T8BC38_9SPIR</name>
<keyword evidence="4 7" id="KW-0812">Transmembrane</keyword>
<feature type="domain" description="ABC transmembrane type-1" evidence="8">
    <location>
        <begin position="70"/>
        <end position="284"/>
    </location>
</feature>
<keyword evidence="3" id="KW-1003">Cell membrane</keyword>
<dbReference type="GO" id="GO:0055085">
    <property type="term" value="P:transmembrane transport"/>
    <property type="evidence" value="ECO:0007669"/>
    <property type="project" value="InterPro"/>
</dbReference>
<dbReference type="PROSITE" id="PS50928">
    <property type="entry name" value="ABC_TM1"/>
    <property type="match status" value="1"/>
</dbReference>
<evidence type="ECO:0000256" key="3">
    <source>
        <dbReference type="ARBA" id="ARBA00022475"/>
    </source>
</evidence>
<evidence type="ECO:0000256" key="6">
    <source>
        <dbReference type="ARBA" id="ARBA00023136"/>
    </source>
</evidence>
<evidence type="ECO:0000256" key="5">
    <source>
        <dbReference type="ARBA" id="ARBA00022989"/>
    </source>
</evidence>
<dbReference type="EMBL" id="CP067089">
    <property type="protein sequence ID" value="QQO11031.1"/>
    <property type="molecule type" value="Genomic_DNA"/>
</dbReference>
<evidence type="ECO:0000256" key="4">
    <source>
        <dbReference type="ARBA" id="ARBA00022692"/>
    </source>
</evidence>
<dbReference type="InterPro" id="IPR000515">
    <property type="entry name" value="MetI-like"/>
</dbReference>
<accession>A0A7T8BC38</accession>
<dbReference type="CDD" id="cd06261">
    <property type="entry name" value="TM_PBP2"/>
    <property type="match status" value="1"/>
</dbReference>
<protein>
    <submittedName>
        <fullName evidence="9">Sugar ABC transporter permease</fullName>
    </submittedName>
</protein>
<dbReference type="InterPro" id="IPR051393">
    <property type="entry name" value="ABC_transporter_permease"/>
</dbReference>
<evidence type="ECO:0000313" key="9">
    <source>
        <dbReference type="EMBL" id="QQO11031.1"/>
    </source>
</evidence>
<dbReference type="KEGG" id="bhc:JFL75_08975"/>
<dbReference type="PANTHER" id="PTHR30193:SF37">
    <property type="entry name" value="INNER MEMBRANE ABC TRANSPORTER PERMEASE PROTEIN YCJO"/>
    <property type="match status" value="1"/>
</dbReference>
<comment type="subcellular location">
    <subcellularLocation>
        <location evidence="1 7">Cell membrane</location>
        <topology evidence="1 7">Multi-pass membrane protein</topology>
    </subcellularLocation>
</comment>
<keyword evidence="6 7" id="KW-0472">Membrane</keyword>
<evidence type="ECO:0000313" key="10">
    <source>
        <dbReference type="Proteomes" id="UP000595917"/>
    </source>
</evidence>
<feature type="transmembrane region" description="Helical" evidence="7">
    <location>
        <begin position="12"/>
        <end position="30"/>
    </location>
</feature>